<keyword evidence="4" id="KW-1185">Reference proteome</keyword>
<comment type="caution">
    <text evidence="3">The sequence shown here is derived from an EMBL/GenBank/DDBJ whole genome shotgun (WGS) entry which is preliminary data.</text>
</comment>
<name>A0A4R3HX59_PAULE</name>
<reference evidence="3 4" key="1">
    <citation type="submission" date="2019-03" db="EMBL/GenBank/DDBJ databases">
        <title>Genomic Encyclopedia of Type Strains, Phase IV (KMG-IV): sequencing the most valuable type-strain genomes for metagenomic binning, comparative biology and taxonomic classification.</title>
        <authorList>
            <person name="Goeker M."/>
        </authorList>
    </citation>
    <scope>NUCLEOTIDE SEQUENCE [LARGE SCALE GENOMIC DNA]</scope>
    <source>
        <strain evidence="3 4">DSM 7445</strain>
    </source>
</reference>
<feature type="transmembrane region" description="Helical" evidence="2">
    <location>
        <begin position="21"/>
        <end position="39"/>
    </location>
</feature>
<feature type="compositionally biased region" description="Pro residues" evidence="1">
    <location>
        <begin position="67"/>
        <end position="77"/>
    </location>
</feature>
<evidence type="ECO:0000313" key="4">
    <source>
        <dbReference type="Proteomes" id="UP000295382"/>
    </source>
</evidence>
<dbReference type="InterPro" id="IPR021457">
    <property type="entry name" value="DUF3108"/>
</dbReference>
<evidence type="ECO:0000256" key="2">
    <source>
        <dbReference type="SAM" id="Phobius"/>
    </source>
</evidence>
<protein>
    <submittedName>
        <fullName evidence="3">Uncharacterized protein DUF3108</fullName>
    </submittedName>
</protein>
<accession>A0A4R3HX59</accession>
<feature type="region of interest" description="Disordered" evidence="1">
    <location>
        <begin position="67"/>
        <end position="107"/>
    </location>
</feature>
<feature type="compositionally biased region" description="Low complexity" evidence="1">
    <location>
        <begin position="91"/>
        <end position="107"/>
    </location>
</feature>
<keyword evidence="2" id="KW-0812">Transmembrane</keyword>
<dbReference type="RefSeq" id="WP_132257835.1">
    <property type="nucleotide sequence ID" value="NZ_SLZQ01000003.1"/>
</dbReference>
<dbReference type="Pfam" id="PF11306">
    <property type="entry name" value="DUF3108"/>
    <property type="match status" value="1"/>
</dbReference>
<organism evidence="3 4">
    <name type="scientific">Paucimonas lemoignei</name>
    <name type="common">Pseudomonas lemoignei</name>
    <dbReference type="NCBI Taxonomy" id="29443"/>
    <lineage>
        <taxon>Bacteria</taxon>
        <taxon>Pseudomonadati</taxon>
        <taxon>Pseudomonadota</taxon>
        <taxon>Betaproteobacteria</taxon>
        <taxon>Burkholderiales</taxon>
        <taxon>Burkholderiaceae</taxon>
        <taxon>Paucimonas</taxon>
    </lineage>
</organism>
<dbReference type="AlphaFoldDB" id="A0A4R3HX59"/>
<proteinExistence type="predicted"/>
<dbReference type="Proteomes" id="UP000295382">
    <property type="component" value="Unassembled WGS sequence"/>
</dbReference>
<dbReference type="OrthoDB" id="8526020at2"/>
<sequence>MNSAAIADKTRASSALPWRRWLVVFFLSVALHLLTLNWATGNLRLPGGKTDEAPVVIQTSLVTVPPAPAPRPMPIPVSPQAAKPRPKPARPRATAVPKPAAASPATATPPVLAMTASDSATAMVSQPAMPVTSPSNDADLVIPDLAALGTVDPTPSSPVAKDNSYKFDPPPSATLEYAVQALREGQMVHGHGKIAWQVNGNQYTINGEAGILFFSLLDFGSQGQIDQYGVAPLRYTEKRFRRAQTETWFNRDSKLISFSTSPKSFPLQGGEQDRASIIWQLASIGRGDAARFIPGAQIPLFIAGVRDGSTWNIQVIGEEDTKVGLGELRAWHMRRAPRSGDKDQTLDIWLAPSHHWYPVKLRYTESNGEYLELLLSGIDAPAS</sequence>
<evidence type="ECO:0000256" key="1">
    <source>
        <dbReference type="SAM" id="MobiDB-lite"/>
    </source>
</evidence>
<keyword evidence="2" id="KW-0472">Membrane</keyword>
<evidence type="ECO:0000313" key="3">
    <source>
        <dbReference type="EMBL" id="TCS37752.1"/>
    </source>
</evidence>
<dbReference type="EMBL" id="SLZQ01000003">
    <property type="protein sequence ID" value="TCS37752.1"/>
    <property type="molecule type" value="Genomic_DNA"/>
</dbReference>
<keyword evidence="2" id="KW-1133">Transmembrane helix</keyword>
<gene>
    <name evidence="3" type="ORF">EDC30_10344</name>
</gene>